<dbReference type="SUPFAM" id="SSF57716">
    <property type="entry name" value="Glucocorticoid receptor-like (DNA-binding domain)"/>
    <property type="match status" value="4"/>
</dbReference>
<dbReference type="CDD" id="cd08368">
    <property type="entry name" value="LIM"/>
    <property type="match status" value="1"/>
</dbReference>
<feature type="domain" description="LIM zinc-binding" evidence="6">
    <location>
        <begin position="197"/>
        <end position="256"/>
    </location>
</feature>
<dbReference type="Pfam" id="PF00412">
    <property type="entry name" value="LIM"/>
    <property type="match status" value="4"/>
</dbReference>
<keyword evidence="3 4" id="KW-0440">LIM domain</keyword>
<gene>
    <name evidence="7" type="primary">PARPA_08315.1 scaffold 32756</name>
</gene>
<dbReference type="Gene3D" id="2.10.110.10">
    <property type="entry name" value="Cysteine Rich Protein"/>
    <property type="match status" value="4"/>
</dbReference>
<feature type="domain" description="LIM zinc-binding" evidence="6">
    <location>
        <begin position="316"/>
        <end position="375"/>
    </location>
</feature>
<dbReference type="PANTHER" id="PTHR24214:SF38">
    <property type="entry name" value="PDZ AND LIM DOMAIN PROTEIN ZASP-RELATED"/>
    <property type="match status" value="1"/>
</dbReference>
<evidence type="ECO:0000256" key="4">
    <source>
        <dbReference type="PROSITE-ProRule" id="PRU00125"/>
    </source>
</evidence>
<dbReference type="GO" id="GO:0030036">
    <property type="term" value="P:actin cytoskeleton organization"/>
    <property type="evidence" value="ECO:0007669"/>
    <property type="project" value="TreeGrafter"/>
</dbReference>
<dbReference type="SMART" id="SM00132">
    <property type="entry name" value="LIM"/>
    <property type="match status" value="4"/>
</dbReference>
<evidence type="ECO:0000313" key="7">
    <source>
        <dbReference type="EMBL" id="CEP14152.1"/>
    </source>
</evidence>
<feature type="region of interest" description="Disordered" evidence="5">
    <location>
        <begin position="97"/>
        <end position="186"/>
    </location>
</feature>
<reference evidence="7 8" key="1">
    <citation type="submission" date="2014-09" db="EMBL/GenBank/DDBJ databases">
        <authorList>
            <person name="Ellenberger Sabrina"/>
        </authorList>
    </citation>
    <scope>NUCLEOTIDE SEQUENCE [LARGE SCALE GENOMIC DNA]</scope>
    <source>
        <strain evidence="7 8">CBS 412.66</strain>
    </source>
</reference>
<dbReference type="Proteomes" id="UP000054107">
    <property type="component" value="Unassembled WGS sequence"/>
</dbReference>
<feature type="compositionally biased region" description="Pro residues" evidence="5">
    <location>
        <begin position="158"/>
        <end position="182"/>
    </location>
</feature>
<dbReference type="OrthoDB" id="15567at2759"/>
<feature type="compositionally biased region" description="Polar residues" evidence="5">
    <location>
        <begin position="418"/>
        <end position="429"/>
    </location>
</feature>
<feature type="domain" description="LIM zinc-binding" evidence="6">
    <location>
        <begin position="445"/>
        <end position="509"/>
    </location>
</feature>
<dbReference type="GO" id="GO:0051371">
    <property type="term" value="F:muscle alpha-actinin binding"/>
    <property type="evidence" value="ECO:0007669"/>
    <property type="project" value="TreeGrafter"/>
</dbReference>
<dbReference type="InterPro" id="IPR000477">
    <property type="entry name" value="RT_dom"/>
</dbReference>
<dbReference type="GO" id="GO:0046872">
    <property type="term" value="F:metal ion binding"/>
    <property type="evidence" value="ECO:0007669"/>
    <property type="project" value="UniProtKB-KW"/>
</dbReference>
<dbReference type="CDD" id="cd09338">
    <property type="entry name" value="LIM3_Paxillin_like"/>
    <property type="match status" value="1"/>
</dbReference>
<dbReference type="PROSITE" id="PS50023">
    <property type="entry name" value="LIM_DOMAIN_2"/>
    <property type="match status" value="3"/>
</dbReference>
<dbReference type="GO" id="GO:0003779">
    <property type="term" value="F:actin binding"/>
    <property type="evidence" value="ECO:0007669"/>
    <property type="project" value="TreeGrafter"/>
</dbReference>
<dbReference type="PROSITE" id="PS00478">
    <property type="entry name" value="LIM_DOMAIN_1"/>
    <property type="match status" value="3"/>
</dbReference>
<accession>A0A0B7NF29</accession>
<sequence length="1305" mass="147529">MSYMTKDQLGKAKTVFFLFHCSAKPFGCCIVAENYLQGLPASNSKKTSQNEYNAVRNELVYPMKNLSVQEEDGNRQEVGEEAYETIQERMKRLRSATGTVLNSTQTRTPAFPETPKPTVSSTKPVFNAESRADAFEASLTPRLRSYRPPVQPKSKSSPPLPPPLPTASPPPAVPNGPRPPKPTQEKVSTLNPIYAGLDCPKCHDPIEGSVVSALDQIWHAHCFTCSSCLKLLENQQFFEKNGQPYCKKDYQDLFSLHCDFCHEPIEQQAISALGKNYHEGHFCCAACKKPFGDHSAFVVHEDKPYCQEDYMKMCGKKCSGCGEYITGEYINALDQEWHKSCFVCTDCKKPFTGGSFLVRNNMPFCEEHYHHPTTNKQPSLTAAAAAAAAPARQQQTGGSRSPPPLKPKPFISKKLDFPSSQSDQRTDILSNPKIKATKETRPSAKICYRCSHAIDGPSASALGHDYHIHHFQCIDCSRTLSSRVPGMWQGDENGELVEINMDYISYIPPSDYYIIDDKSEEQMEDVAYQYGDIEKIIDFDSVTEVPKVDSTMEIDSLTENFKTVSIDDGKRRYKKYTPEQVRMFIQIMQNEGTTVPKASVRCNIPRQSAYRLLKDFNNSNGSVLPGFAPKAKNRGMKQKLVLHHYGFPPAIINCIHNLMALNTIKININGYFTPEVPKLRGFKQGDPLSCICYDLAFETFLQAILQDEDFAGYTLGSHQDSSTHPVPSVNTKLLCYADDALVFINNRNDLRLLDYYMDLFCRASNAKFNYNKVEAFSLSGRDHWPFWQRQLEAMHIHHLHSRKDDLPLIYLGFPLVQSTAQRQNHVQSIISKLEVAVKLHSIRSLSVVGKATVVNTLVLSKCWYIFRVTALTQQDIQSITSVAIRFLKSGIFPAIPWSTWTLPKNQGGLGILDVKAQYAALYFRWIQPLLTVSYTTLDDISPLSRMLIHYINNINHSSHHQVPLLLPTTRRIFLRRTRMATIDIIYKSIDLLPRNFDSVRISHATSLQLPLQAVLYVSPHSTFRLPTKLREMKVLDVFQHNTDHHFLHWKDTSDPSLRSWKLAPKKLFNGLASGDLLLQPFFQPLCLPSPAPDNGRVDSAIDFTPLATSLTFPTGTHIFSAIPTKTFRQACATALVPSHLRAINGHAWKSFWSLALTMVQRNVLYRFISNSIPHKSLLHRVFTDLHPSPLCTICSISTETSVHFLFHCPPKATVWRAIIFEFLWPTVSIQDIITAITSLDFHNIKYCQRSEVSAPIIVILTLANIWRAHFRTVFDATPFEAQTIIANIRADVIRRINEDQVHSTI</sequence>
<evidence type="ECO:0000256" key="5">
    <source>
        <dbReference type="SAM" id="MobiDB-lite"/>
    </source>
</evidence>
<feature type="compositionally biased region" description="Low complexity" evidence="5">
    <location>
        <begin position="382"/>
        <end position="391"/>
    </location>
</feature>
<dbReference type="PANTHER" id="PTHR24214">
    <property type="entry name" value="PDZ AND LIM DOMAIN PROTEIN ZASP"/>
    <property type="match status" value="1"/>
</dbReference>
<dbReference type="FunFam" id="2.10.110.10:FF:000020">
    <property type="entry name" value="PDZ and LIM domain protein 5"/>
    <property type="match status" value="1"/>
</dbReference>
<dbReference type="GO" id="GO:0031941">
    <property type="term" value="C:filamentous actin"/>
    <property type="evidence" value="ECO:0007669"/>
    <property type="project" value="TreeGrafter"/>
</dbReference>
<evidence type="ECO:0000259" key="6">
    <source>
        <dbReference type="PROSITE" id="PS50023"/>
    </source>
</evidence>
<dbReference type="GO" id="GO:0001725">
    <property type="term" value="C:stress fiber"/>
    <property type="evidence" value="ECO:0007669"/>
    <property type="project" value="TreeGrafter"/>
</dbReference>
<protein>
    <recommendedName>
        <fullName evidence="6">LIM zinc-binding domain-containing protein</fullName>
    </recommendedName>
</protein>
<evidence type="ECO:0000256" key="1">
    <source>
        <dbReference type="ARBA" id="ARBA00022723"/>
    </source>
</evidence>
<dbReference type="Pfam" id="PF00078">
    <property type="entry name" value="RVT_1"/>
    <property type="match status" value="1"/>
</dbReference>
<proteinExistence type="predicted"/>
<keyword evidence="8" id="KW-1185">Reference proteome</keyword>
<dbReference type="EMBL" id="LN731032">
    <property type="protein sequence ID" value="CEP14152.1"/>
    <property type="molecule type" value="Genomic_DNA"/>
</dbReference>
<feature type="compositionally biased region" description="Polar residues" evidence="5">
    <location>
        <begin position="97"/>
        <end position="108"/>
    </location>
</feature>
<evidence type="ECO:0000256" key="2">
    <source>
        <dbReference type="ARBA" id="ARBA00022833"/>
    </source>
</evidence>
<name>A0A0B7NF29_9FUNG</name>
<dbReference type="InterPro" id="IPR001781">
    <property type="entry name" value="Znf_LIM"/>
</dbReference>
<organism evidence="7 8">
    <name type="scientific">Parasitella parasitica</name>
    <dbReference type="NCBI Taxonomy" id="35722"/>
    <lineage>
        <taxon>Eukaryota</taxon>
        <taxon>Fungi</taxon>
        <taxon>Fungi incertae sedis</taxon>
        <taxon>Mucoromycota</taxon>
        <taxon>Mucoromycotina</taxon>
        <taxon>Mucoromycetes</taxon>
        <taxon>Mucorales</taxon>
        <taxon>Mucorineae</taxon>
        <taxon>Mucoraceae</taxon>
        <taxon>Parasitella</taxon>
    </lineage>
</organism>
<keyword evidence="2 4" id="KW-0862">Zinc</keyword>
<dbReference type="InterPro" id="IPR050604">
    <property type="entry name" value="PDZ-LIM_domain"/>
</dbReference>
<evidence type="ECO:0000256" key="3">
    <source>
        <dbReference type="ARBA" id="ARBA00023038"/>
    </source>
</evidence>
<feature type="region of interest" description="Disordered" evidence="5">
    <location>
        <begin position="375"/>
        <end position="437"/>
    </location>
</feature>
<keyword evidence="1 4" id="KW-0479">Metal-binding</keyword>
<evidence type="ECO:0000313" key="8">
    <source>
        <dbReference type="Proteomes" id="UP000054107"/>
    </source>
</evidence>
<dbReference type="STRING" id="35722.A0A0B7NF29"/>